<dbReference type="OrthoDB" id="9803111at2"/>
<dbReference type="PANTHER" id="PTHR43318">
    <property type="entry name" value="UDP-N-ACETYLGLUCOSAMINE 4,6-DEHYDRATASE"/>
    <property type="match status" value="1"/>
</dbReference>
<dbReference type="SUPFAM" id="SSF51735">
    <property type="entry name" value="NAD(P)-binding Rossmann-fold domains"/>
    <property type="match status" value="1"/>
</dbReference>
<dbReference type="EMBL" id="WNHB01000003">
    <property type="protein sequence ID" value="MTT30907.1"/>
    <property type="molecule type" value="Genomic_DNA"/>
</dbReference>
<evidence type="ECO:0000259" key="2">
    <source>
        <dbReference type="Pfam" id="PF02719"/>
    </source>
</evidence>
<dbReference type="InterPro" id="IPR036291">
    <property type="entry name" value="NAD(P)-bd_dom_sf"/>
</dbReference>
<dbReference type="CDD" id="cd05237">
    <property type="entry name" value="UDP_invert_4-6DH_SDR_e"/>
    <property type="match status" value="1"/>
</dbReference>
<proteinExistence type="inferred from homology"/>
<dbReference type="Pfam" id="PF02719">
    <property type="entry name" value="Polysacc_synt_2"/>
    <property type="match status" value="1"/>
</dbReference>
<dbReference type="AlphaFoldDB" id="A0A6N8CP36"/>
<dbReference type="PANTHER" id="PTHR43318:SF1">
    <property type="entry name" value="POLYSACCHARIDE BIOSYNTHESIS PROTEIN EPSC-RELATED"/>
    <property type="match status" value="1"/>
</dbReference>
<dbReference type="InterPro" id="IPR051203">
    <property type="entry name" value="Polysaccharide_Synthase-Rel"/>
</dbReference>
<gene>
    <name evidence="3" type="ORF">GMB86_02620</name>
</gene>
<feature type="domain" description="Polysaccharide biosynthesis protein CapD-like" evidence="2">
    <location>
        <begin position="73"/>
        <end position="355"/>
    </location>
</feature>
<evidence type="ECO:0000313" key="4">
    <source>
        <dbReference type="Proteomes" id="UP000440978"/>
    </source>
</evidence>
<organism evidence="3 4">
    <name type="scientific">Terrilactibacillus tamarindi</name>
    <dbReference type="NCBI Taxonomy" id="2599694"/>
    <lineage>
        <taxon>Bacteria</taxon>
        <taxon>Bacillati</taxon>
        <taxon>Bacillota</taxon>
        <taxon>Bacilli</taxon>
        <taxon>Bacillales</taxon>
        <taxon>Bacillaceae</taxon>
        <taxon>Terrilactibacillus</taxon>
    </lineage>
</organism>
<reference evidence="3 4" key="1">
    <citation type="submission" date="2019-11" db="EMBL/GenBank/DDBJ databases">
        <title>Terrilactibacillus tamarindus sp. nov. BCM23-1 isolated from bark of Tamarindus indica.</title>
        <authorList>
            <person name="Kingkaew E."/>
            <person name="Tanasupawat S."/>
        </authorList>
    </citation>
    <scope>NUCLEOTIDE SEQUENCE [LARGE SCALE GENOMIC DNA]</scope>
    <source>
        <strain evidence="3 4">BCM23-1</strain>
    </source>
</reference>
<evidence type="ECO:0000313" key="3">
    <source>
        <dbReference type="EMBL" id="MTT30907.1"/>
    </source>
</evidence>
<dbReference type="InterPro" id="IPR003869">
    <property type="entry name" value="Polysac_CapD-like"/>
</dbReference>
<dbReference type="Proteomes" id="UP000440978">
    <property type="component" value="Unassembled WGS sequence"/>
</dbReference>
<comment type="caution">
    <text evidence="3">The sequence shown here is derived from an EMBL/GenBank/DDBJ whole genome shotgun (WGS) entry which is preliminary data.</text>
</comment>
<dbReference type="Gene3D" id="3.40.50.720">
    <property type="entry name" value="NAD(P)-binding Rossmann-like Domain"/>
    <property type="match status" value="1"/>
</dbReference>
<keyword evidence="4" id="KW-1185">Reference proteome</keyword>
<sequence length="396" mass="44113">MKNRARFSILDKTLLTGSGLLSLLLSRLGRHPTRLQTKGKNSGDVELDMNKLLGRAMIKPTQRINDYLTNKTILITGAGGSIGSELVKQVASFTPKCVVLLGHGENSIFNIKQTLDQKYPQIKFHYVIADIQDKPHLDYIFQQYKPEIVFHAAAHKHVPLMEMNIGAAVRNNIFGTDNLVKIAAKYHVERFVFISTDKAVYPVNTMGLTKRIGELLVQTMAERSKTKFSVVRFGNVLESRGSVIPIFKQQIASGGPVTVTHPDMVRYFMTIPEAVLLVLEAGALSKGGEVFVLDMGKPVKIVDLAKNLIEQSGYRLDKDIKMAFTGIRPGEKLNEVLFYETEKIKKTDHPHVVIAIPNKNKSLNIDEALESIRACLLDSPEQLHDMLISIVEKAGQ</sequence>
<accession>A0A6N8CP36</accession>
<evidence type="ECO:0000256" key="1">
    <source>
        <dbReference type="ARBA" id="ARBA00007430"/>
    </source>
</evidence>
<comment type="similarity">
    <text evidence="1">Belongs to the polysaccharide synthase family.</text>
</comment>
<dbReference type="RefSeq" id="WP_155216549.1">
    <property type="nucleotide sequence ID" value="NZ_WNHB01000003.1"/>
</dbReference>
<name>A0A6N8CP36_9BACI</name>
<protein>
    <submittedName>
        <fullName evidence="3">NAD-dependent epimerase/dehydratase family protein</fullName>
    </submittedName>
</protein>